<keyword evidence="4 5" id="KW-0472">Membrane</keyword>
<dbReference type="GO" id="GO:0005886">
    <property type="term" value="C:plasma membrane"/>
    <property type="evidence" value="ECO:0007669"/>
    <property type="project" value="UniProtKB-SubCell"/>
</dbReference>
<dbReference type="Proteomes" id="UP000295680">
    <property type="component" value="Unassembled WGS sequence"/>
</dbReference>
<dbReference type="PROSITE" id="PS50850">
    <property type="entry name" value="MFS"/>
    <property type="match status" value="1"/>
</dbReference>
<feature type="transmembrane region" description="Helical" evidence="5">
    <location>
        <begin position="142"/>
        <end position="162"/>
    </location>
</feature>
<evidence type="ECO:0000313" key="7">
    <source>
        <dbReference type="EMBL" id="TCO58520.1"/>
    </source>
</evidence>
<comment type="caution">
    <text evidence="7">The sequence shown here is derived from an EMBL/GenBank/DDBJ whole genome shotgun (WGS) entry which is preliminary data.</text>
</comment>
<reference evidence="7 8" key="1">
    <citation type="submission" date="2019-03" db="EMBL/GenBank/DDBJ databases">
        <title>Genomic Encyclopedia of Type Strains, Phase IV (KMG-IV): sequencing the most valuable type-strain genomes for metagenomic binning, comparative biology and taxonomic classification.</title>
        <authorList>
            <person name="Goeker M."/>
        </authorList>
    </citation>
    <scope>NUCLEOTIDE SEQUENCE [LARGE SCALE GENOMIC DNA]</scope>
    <source>
        <strain evidence="7 8">DSM 45934</strain>
    </source>
</reference>
<evidence type="ECO:0000256" key="1">
    <source>
        <dbReference type="ARBA" id="ARBA00004651"/>
    </source>
</evidence>
<keyword evidence="3 5" id="KW-1133">Transmembrane helix</keyword>
<dbReference type="CDD" id="cd17324">
    <property type="entry name" value="MFS_NepI_like"/>
    <property type="match status" value="1"/>
</dbReference>
<dbReference type="AlphaFoldDB" id="A0A4V6NNX0"/>
<dbReference type="GO" id="GO:0022857">
    <property type="term" value="F:transmembrane transporter activity"/>
    <property type="evidence" value="ECO:0007669"/>
    <property type="project" value="InterPro"/>
</dbReference>
<feature type="domain" description="Major facilitator superfamily (MFS) profile" evidence="6">
    <location>
        <begin position="1"/>
        <end position="366"/>
    </location>
</feature>
<feature type="transmembrane region" description="Helical" evidence="5">
    <location>
        <begin position="55"/>
        <end position="73"/>
    </location>
</feature>
<evidence type="ECO:0000256" key="5">
    <source>
        <dbReference type="SAM" id="Phobius"/>
    </source>
</evidence>
<feature type="transmembrane region" description="Helical" evidence="5">
    <location>
        <begin position="343"/>
        <end position="362"/>
    </location>
</feature>
<evidence type="ECO:0000259" key="6">
    <source>
        <dbReference type="PROSITE" id="PS50850"/>
    </source>
</evidence>
<evidence type="ECO:0000256" key="3">
    <source>
        <dbReference type="ARBA" id="ARBA00022989"/>
    </source>
</evidence>
<dbReference type="InterPro" id="IPR036259">
    <property type="entry name" value="MFS_trans_sf"/>
</dbReference>
<comment type="subcellular location">
    <subcellularLocation>
        <location evidence="1">Cell membrane</location>
        <topology evidence="1">Multi-pass membrane protein</topology>
    </subcellularLocation>
</comment>
<dbReference type="InterPro" id="IPR011701">
    <property type="entry name" value="MFS"/>
</dbReference>
<organism evidence="7 8">
    <name type="scientific">Actinocrispum wychmicini</name>
    <dbReference type="NCBI Taxonomy" id="1213861"/>
    <lineage>
        <taxon>Bacteria</taxon>
        <taxon>Bacillati</taxon>
        <taxon>Actinomycetota</taxon>
        <taxon>Actinomycetes</taxon>
        <taxon>Pseudonocardiales</taxon>
        <taxon>Pseudonocardiaceae</taxon>
        <taxon>Actinocrispum</taxon>
    </lineage>
</organism>
<sequence length="386" mass="39625">MANIYFPQAISPLIASDLHVSTDSAALVATAAQLGYAGGVFLLVPLGDRLANRPLILTLLTLTGLGLLAASFAPTLAVLTVASVAVGLTTIVPQIIIPMTVGLVDPRRRGAVTGTLLGGLLGGILLARAFGGTVGEWLGWRAPYMIAAGLALLLAVLLAFVVPRTTPSSKQSYPALLGASVKLFWAERDLRRSGLYQATLFGGFSAAWTSLSLLISGPTYNLTARTVGLLALVGAASVFITPIAGRWIDRRGSDPMNLMCIVAAVAAAGILAFGVIGGVVGLVVLAFGLLLLDTAVQSGQVANQARIFALRPDARSRVNTAYMTCSFVGGTVGSWLGVHAYTALGWLGVSGLVAFAACVALGRHLLRGPVDSPTAGERPALSEAGN</sequence>
<evidence type="ECO:0000313" key="8">
    <source>
        <dbReference type="Proteomes" id="UP000295680"/>
    </source>
</evidence>
<keyword evidence="8" id="KW-1185">Reference proteome</keyword>
<dbReference type="EMBL" id="SLWS01000005">
    <property type="protein sequence ID" value="TCO58520.1"/>
    <property type="molecule type" value="Genomic_DNA"/>
</dbReference>
<feature type="transmembrane region" description="Helical" evidence="5">
    <location>
        <begin position="25"/>
        <end position="43"/>
    </location>
</feature>
<dbReference type="Pfam" id="PF07690">
    <property type="entry name" value="MFS_1"/>
    <property type="match status" value="1"/>
</dbReference>
<name>A0A4V6NNX0_9PSEU</name>
<gene>
    <name evidence="7" type="ORF">EV192_105590</name>
</gene>
<feature type="transmembrane region" description="Helical" evidence="5">
    <location>
        <begin position="79"/>
        <end position="104"/>
    </location>
</feature>
<dbReference type="Gene3D" id="1.20.1250.20">
    <property type="entry name" value="MFS general substrate transporter like domains"/>
    <property type="match status" value="1"/>
</dbReference>
<feature type="transmembrane region" description="Helical" evidence="5">
    <location>
        <begin position="195"/>
        <end position="215"/>
    </location>
</feature>
<accession>A0A4V6NNX0</accession>
<dbReference type="PANTHER" id="PTHR42910">
    <property type="entry name" value="TRANSPORTER SCO4007-RELATED"/>
    <property type="match status" value="1"/>
</dbReference>
<protein>
    <submittedName>
        <fullName evidence="7">Putative MFS family arabinose efflux permease</fullName>
    </submittedName>
</protein>
<evidence type="ECO:0000256" key="2">
    <source>
        <dbReference type="ARBA" id="ARBA00022692"/>
    </source>
</evidence>
<keyword evidence="2 5" id="KW-0812">Transmembrane</keyword>
<proteinExistence type="predicted"/>
<feature type="transmembrane region" description="Helical" evidence="5">
    <location>
        <begin position="111"/>
        <end position="130"/>
    </location>
</feature>
<dbReference type="PANTHER" id="PTHR42910:SF1">
    <property type="entry name" value="MAJOR FACILITATOR SUPERFAMILY (MFS) PROFILE DOMAIN-CONTAINING PROTEIN"/>
    <property type="match status" value="1"/>
</dbReference>
<feature type="transmembrane region" description="Helical" evidence="5">
    <location>
        <begin position="260"/>
        <end position="292"/>
    </location>
</feature>
<dbReference type="InterPro" id="IPR020846">
    <property type="entry name" value="MFS_dom"/>
</dbReference>
<feature type="transmembrane region" description="Helical" evidence="5">
    <location>
        <begin position="227"/>
        <end position="248"/>
    </location>
</feature>
<evidence type="ECO:0000256" key="4">
    <source>
        <dbReference type="ARBA" id="ARBA00023136"/>
    </source>
</evidence>
<dbReference type="SUPFAM" id="SSF103473">
    <property type="entry name" value="MFS general substrate transporter"/>
    <property type="match status" value="1"/>
</dbReference>